<dbReference type="InterPro" id="IPR022111">
    <property type="entry name" value="Rhodanese_C"/>
</dbReference>
<dbReference type="RefSeq" id="WP_158356063.1">
    <property type="nucleotide sequence ID" value="NZ_CP034870.1"/>
</dbReference>
<dbReference type="NCBIfam" id="NF001133">
    <property type="entry name" value="PRK00142.1-1"/>
    <property type="match status" value="1"/>
</dbReference>
<keyword evidence="1 4" id="KW-0819">tRNA processing</keyword>
<dbReference type="Pfam" id="PF00581">
    <property type="entry name" value="Rhodanese"/>
    <property type="match status" value="1"/>
</dbReference>
<dbReference type="InterPro" id="IPR001763">
    <property type="entry name" value="Rhodanese-like_dom"/>
</dbReference>
<dbReference type="OrthoDB" id="9778326at2"/>
<dbReference type="EC" id="1.14.-.-" evidence="4"/>
<dbReference type="SMART" id="SM00450">
    <property type="entry name" value="RHOD"/>
    <property type="match status" value="1"/>
</dbReference>
<accession>A0A4D6Y0P1</accession>
<dbReference type="Pfam" id="PF17773">
    <property type="entry name" value="UPF0176_N"/>
    <property type="match status" value="1"/>
</dbReference>
<reference evidence="6 7" key="2">
    <citation type="submission" date="2019-05" db="EMBL/GenBank/DDBJ databases">
        <title>Genome evolution of the obligate endosymbiont Buchnera aphidicola.</title>
        <authorList>
            <person name="Moran N.A."/>
        </authorList>
    </citation>
    <scope>NUCLEOTIDE SEQUENCE [LARGE SCALE GENOMIC DNA]</scope>
    <source>
        <strain evidence="6 7">Lps</strain>
    </source>
</reference>
<evidence type="ECO:0000256" key="2">
    <source>
        <dbReference type="ARBA" id="ARBA00023002"/>
    </source>
</evidence>
<dbReference type="GO" id="GO:0016705">
    <property type="term" value="F:oxidoreductase activity, acting on paired donors, with incorporation or reduction of molecular oxygen"/>
    <property type="evidence" value="ECO:0007669"/>
    <property type="project" value="UniProtKB-UniRule"/>
</dbReference>
<name>A0A4D6Y0P1_9GAMM</name>
<keyword evidence="6" id="KW-0808">Transferase</keyword>
<evidence type="ECO:0000256" key="3">
    <source>
        <dbReference type="ARBA" id="ARBA00045625"/>
    </source>
</evidence>
<dbReference type="CDD" id="cd01518">
    <property type="entry name" value="RHOD_YceA"/>
    <property type="match status" value="1"/>
</dbReference>
<dbReference type="AlphaFoldDB" id="A0A4D6Y0P1"/>
<sequence>MSILHNISPRKQLKKQMLSDSTKRLNLCFYKYFEIKNPQEYRNTIYEHFYRNNILGRVYIANEGINAQISIPKTNYLILKKFLYHFDPCLNNLYINQSLNNEKSFWMLTVKVKEKIISDGIKEPFFDPNHVGVRIKSKAVNSMLNDKNTIFVDMRNSYEYEIGHFENAVEIKSKTFREQLQKVVKVMQYAKDKKIVMYCTGGIRCEKATAWMYFNGFQHIYHIQGGIIGYVNDAKKNNLPIFFKGKNFVFDHRMSEKISDDVISFCHQCNKSSDNYVNCKNNLCHLLFIQCINCFNIFNGCCSYNCIKKI</sequence>
<evidence type="ECO:0000256" key="4">
    <source>
        <dbReference type="HAMAP-Rule" id="MF_00469"/>
    </source>
</evidence>
<dbReference type="HAMAP" id="MF_00469">
    <property type="entry name" value="TrhO"/>
    <property type="match status" value="1"/>
</dbReference>
<evidence type="ECO:0000313" key="6">
    <source>
        <dbReference type="EMBL" id="QCI22223.1"/>
    </source>
</evidence>
<keyword evidence="2 4" id="KW-0560">Oxidoreductase</keyword>
<dbReference type="Pfam" id="PF12368">
    <property type="entry name" value="Rhodanese_C"/>
    <property type="match status" value="1"/>
</dbReference>
<dbReference type="PROSITE" id="PS50206">
    <property type="entry name" value="RHODANESE_3"/>
    <property type="match status" value="1"/>
</dbReference>
<dbReference type="InterPro" id="IPR040503">
    <property type="entry name" value="TRHO_N"/>
</dbReference>
<comment type="function">
    <text evidence="3">Catalyzes oxygen-dependent 5-hydroxyuridine (ho5U) modification at position 34 in tRNAs, the first step in 5-carboxymethoxyuridine (cmo5U) biosynthesis. May be part of an alternate pathway, which is able to bypass cmo5U biogenesis in a subset of tRNAs under aerobic conditions.</text>
</comment>
<evidence type="ECO:0000259" key="5">
    <source>
        <dbReference type="PROSITE" id="PS50206"/>
    </source>
</evidence>
<dbReference type="SUPFAM" id="SSF52821">
    <property type="entry name" value="Rhodanese/Cell cycle control phosphatase"/>
    <property type="match status" value="1"/>
</dbReference>
<dbReference type="InterPro" id="IPR036873">
    <property type="entry name" value="Rhodanese-like_dom_sf"/>
</dbReference>
<comment type="catalytic activity">
    <reaction evidence="4">
        <text>uridine(34) in tRNA + AH2 + O2 = 5-hydroxyuridine(34) in tRNA + A + H2O</text>
        <dbReference type="Rhea" id="RHEA:64224"/>
        <dbReference type="Rhea" id="RHEA-COMP:11727"/>
        <dbReference type="Rhea" id="RHEA-COMP:13381"/>
        <dbReference type="ChEBI" id="CHEBI:13193"/>
        <dbReference type="ChEBI" id="CHEBI:15377"/>
        <dbReference type="ChEBI" id="CHEBI:15379"/>
        <dbReference type="ChEBI" id="CHEBI:17499"/>
        <dbReference type="ChEBI" id="CHEBI:65315"/>
        <dbReference type="ChEBI" id="CHEBI:136877"/>
    </reaction>
</comment>
<dbReference type="Gene3D" id="3.30.70.100">
    <property type="match status" value="1"/>
</dbReference>
<proteinExistence type="inferred from homology"/>
<evidence type="ECO:0000256" key="1">
    <source>
        <dbReference type="ARBA" id="ARBA00022694"/>
    </source>
</evidence>
<dbReference type="Gene3D" id="3.40.250.10">
    <property type="entry name" value="Rhodanese-like domain"/>
    <property type="match status" value="1"/>
</dbReference>
<dbReference type="EMBL" id="CP034870">
    <property type="protein sequence ID" value="QCI22223.1"/>
    <property type="molecule type" value="Genomic_DNA"/>
</dbReference>
<gene>
    <name evidence="4" type="primary">trhO</name>
    <name evidence="6" type="ORF">D9V70_01875</name>
</gene>
<dbReference type="InterPro" id="IPR020936">
    <property type="entry name" value="TrhO"/>
</dbReference>
<evidence type="ECO:0000313" key="7">
    <source>
        <dbReference type="Proteomes" id="UP000298564"/>
    </source>
</evidence>
<dbReference type="GO" id="GO:0016740">
    <property type="term" value="F:transferase activity"/>
    <property type="evidence" value="ECO:0007669"/>
    <property type="project" value="UniProtKB-KW"/>
</dbReference>
<organism evidence="6 7">
    <name type="scientific">Buchnera aphidicola</name>
    <name type="common">Lipaphis pseudobrassicae</name>
    <dbReference type="NCBI Taxonomy" id="1258543"/>
    <lineage>
        <taxon>Bacteria</taxon>
        <taxon>Pseudomonadati</taxon>
        <taxon>Pseudomonadota</taxon>
        <taxon>Gammaproteobacteria</taxon>
        <taxon>Enterobacterales</taxon>
        <taxon>Erwiniaceae</taxon>
        <taxon>Buchnera</taxon>
    </lineage>
</organism>
<dbReference type="GO" id="GO:0006400">
    <property type="term" value="P:tRNA modification"/>
    <property type="evidence" value="ECO:0007669"/>
    <property type="project" value="UniProtKB-UniRule"/>
</dbReference>
<dbReference type="PANTHER" id="PTHR43846">
    <property type="entry name" value="UPF0176 PROTEIN YCEA"/>
    <property type="match status" value="1"/>
</dbReference>
<feature type="domain" description="Rhodanese" evidence="5">
    <location>
        <begin position="145"/>
        <end position="235"/>
    </location>
</feature>
<dbReference type="Proteomes" id="UP000298564">
    <property type="component" value="Chromosome"/>
</dbReference>
<reference evidence="6 7" key="1">
    <citation type="submission" date="2018-12" db="EMBL/GenBank/DDBJ databases">
        <authorList>
            <person name="Chong R.A."/>
        </authorList>
    </citation>
    <scope>NUCLEOTIDE SEQUENCE [LARGE SCALE GENOMIC DNA]</scope>
    <source>
        <strain evidence="6 7">Lps</strain>
    </source>
</reference>
<comment type="similarity">
    <text evidence="4">Belongs to the TrhO family.</text>
</comment>
<protein>
    <recommendedName>
        <fullName evidence="4">tRNA uridine(34) hydroxylase</fullName>
        <ecNumber evidence="4">1.14.-.-</ecNumber>
    </recommendedName>
    <alternativeName>
        <fullName evidence="4">tRNA hydroxylation protein O</fullName>
    </alternativeName>
</protein>
<dbReference type="PANTHER" id="PTHR43846:SF1">
    <property type="entry name" value="TRNA URIDINE(34) HYDROXYLASE"/>
    <property type="match status" value="1"/>
</dbReference>